<reference evidence="1 2" key="1">
    <citation type="submission" date="2021-06" db="EMBL/GenBank/DDBJ databases">
        <title>Caerostris extrusa draft genome.</title>
        <authorList>
            <person name="Kono N."/>
            <person name="Arakawa K."/>
        </authorList>
    </citation>
    <scope>NUCLEOTIDE SEQUENCE [LARGE SCALE GENOMIC DNA]</scope>
</reference>
<sequence>MDVEGNVVRVFYQKSSKVHSTNGPTKQLMQIIQCVTKKEFFIRTRMYAAICWRQGPCHIVILCYHRTPAGYQWLPG</sequence>
<accession>A0AAV4Q9D4</accession>
<proteinExistence type="predicted"/>
<protein>
    <submittedName>
        <fullName evidence="1">Uncharacterized protein</fullName>
    </submittedName>
</protein>
<organism evidence="1 2">
    <name type="scientific">Caerostris extrusa</name>
    <name type="common">Bark spider</name>
    <name type="synonym">Caerostris bankana</name>
    <dbReference type="NCBI Taxonomy" id="172846"/>
    <lineage>
        <taxon>Eukaryota</taxon>
        <taxon>Metazoa</taxon>
        <taxon>Ecdysozoa</taxon>
        <taxon>Arthropoda</taxon>
        <taxon>Chelicerata</taxon>
        <taxon>Arachnida</taxon>
        <taxon>Araneae</taxon>
        <taxon>Araneomorphae</taxon>
        <taxon>Entelegynae</taxon>
        <taxon>Araneoidea</taxon>
        <taxon>Araneidae</taxon>
        <taxon>Caerostris</taxon>
    </lineage>
</organism>
<evidence type="ECO:0000313" key="2">
    <source>
        <dbReference type="Proteomes" id="UP001054945"/>
    </source>
</evidence>
<evidence type="ECO:0000313" key="1">
    <source>
        <dbReference type="EMBL" id="GIY04929.1"/>
    </source>
</evidence>
<comment type="caution">
    <text evidence="1">The sequence shown here is derived from an EMBL/GenBank/DDBJ whole genome shotgun (WGS) entry which is preliminary data.</text>
</comment>
<name>A0AAV4Q9D4_CAEEX</name>
<dbReference type="AlphaFoldDB" id="A0AAV4Q9D4"/>
<dbReference type="Proteomes" id="UP001054945">
    <property type="component" value="Unassembled WGS sequence"/>
</dbReference>
<dbReference type="EMBL" id="BPLR01005773">
    <property type="protein sequence ID" value="GIY04929.1"/>
    <property type="molecule type" value="Genomic_DNA"/>
</dbReference>
<keyword evidence="2" id="KW-1185">Reference proteome</keyword>
<gene>
    <name evidence="1" type="ORF">CEXT_555381</name>
</gene>